<protein>
    <submittedName>
        <fullName evidence="6">DNA primase/polymerase</fullName>
    </submittedName>
</protein>
<dbReference type="OrthoDB" id="3256at10239"/>
<dbReference type="SUPFAM" id="SSF52540">
    <property type="entry name" value="P-loop containing nucleoside triphosphate hydrolases"/>
    <property type="match status" value="1"/>
</dbReference>
<evidence type="ECO:0000256" key="3">
    <source>
        <dbReference type="ARBA" id="ARBA00022840"/>
    </source>
</evidence>
<dbReference type="PANTHER" id="PTHR35372">
    <property type="entry name" value="ATP BINDING PROTEIN-RELATED"/>
    <property type="match status" value="1"/>
</dbReference>
<keyword evidence="1" id="KW-0547">Nucleotide-binding</keyword>
<keyword evidence="7" id="KW-1185">Reference proteome</keyword>
<feature type="domain" description="SF3 helicase" evidence="5">
    <location>
        <begin position="559"/>
        <end position="719"/>
    </location>
</feature>
<evidence type="ECO:0000256" key="1">
    <source>
        <dbReference type="ARBA" id="ARBA00022741"/>
    </source>
</evidence>
<keyword evidence="3" id="KW-0067">ATP-binding</keyword>
<dbReference type="Gene3D" id="3.40.50.300">
    <property type="entry name" value="P-loop containing nucleotide triphosphate hydrolases"/>
    <property type="match status" value="1"/>
</dbReference>
<name>A0A2H4P8G6_9CAUD</name>
<keyword evidence="2" id="KW-0378">Hydrolase</keyword>
<dbReference type="GO" id="GO:0005524">
    <property type="term" value="F:ATP binding"/>
    <property type="evidence" value="ECO:0007669"/>
    <property type="project" value="UniProtKB-KW"/>
</dbReference>
<dbReference type="InterPro" id="IPR014015">
    <property type="entry name" value="Helicase_SF3_DNA-vir"/>
</dbReference>
<proteinExistence type="predicted"/>
<evidence type="ECO:0000259" key="5">
    <source>
        <dbReference type="PROSITE" id="PS51206"/>
    </source>
</evidence>
<dbReference type="InterPro" id="IPR027417">
    <property type="entry name" value="P-loop_NTPase"/>
</dbReference>
<dbReference type="InterPro" id="IPR014818">
    <property type="entry name" value="Phage/plasmid_primase_P4_C"/>
</dbReference>
<dbReference type="InterPro" id="IPR006500">
    <property type="entry name" value="Helicase_put_C_phage/plasmid"/>
</dbReference>
<dbReference type="Pfam" id="PF08706">
    <property type="entry name" value="D5_N"/>
    <property type="match status" value="1"/>
</dbReference>
<reference evidence="6 7" key="1">
    <citation type="submission" date="2017-10" db="EMBL/GenBank/DDBJ databases">
        <authorList>
            <person name="Almansoob K.M."/>
            <person name="Barra A."/>
            <person name="Canlas S.M."/>
            <person name="Chawla N."/>
            <person name="Johnson B.N."/>
            <person name="Kuhl M.D."/>
            <person name="Lin J.Y."/>
            <person name="Patel D.V."/>
            <person name="Reddy A.G."/>
            <person name="Sobol L."/>
            <person name="Solorzano-Papili D."/>
            <person name="Monti D.L."/>
            <person name="Stoner T.H."/>
            <person name="Garlena R.A."/>
            <person name="Russell D.A."/>
            <person name="Pope W.H."/>
            <person name="Jacobs-Sera D."/>
            <person name="Hatfull G.F."/>
        </authorList>
    </citation>
    <scope>NUCLEOTIDE SEQUENCE [LARGE SCALE GENOMIC DNA]</scope>
</reference>
<feature type="region of interest" description="Disordered" evidence="4">
    <location>
        <begin position="432"/>
        <end position="451"/>
    </location>
</feature>
<evidence type="ECO:0000256" key="2">
    <source>
        <dbReference type="ARBA" id="ARBA00022801"/>
    </source>
</evidence>
<evidence type="ECO:0000313" key="6">
    <source>
        <dbReference type="EMBL" id="ATW58517.1"/>
    </source>
</evidence>
<evidence type="ECO:0000256" key="4">
    <source>
        <dbReference type="SAM" id="MobiDB-lite"/>
    </source>
</evidence>
<dbReference type="PANTHER" id="PTHR35372:SF2">
    <property type="entry name" value="SF3 HELICASE DOMAIN-CONTAINING PROTEIN"/>
    <property type="match status" value="1"/>
</dbReference>
<gene>
    <name evidence="6" type="ORF">SEA_C3PO_38</name>
</gene>
<accession>A0A2H4P8G6</accession>
<organism evidence="6 7">
    <name type="scientific">Corynebacterium phage C3PO</name>
    <dbReference type="NCBI Taxonomy" id="2047868"/>
    <lineage>
        <taxon>Viruses</taxon>
        <taxon>Duplodnaviria</taxon>
        <taxon>Heunggongvirae</taxon>
        <taxon>Uroviricota</taxon>
        <taxon>Caudoviricetes</taxon>
        <taxon>Zierdtviridae</taxon>
        <taxon>Toshachvirinae</taxon>
        <taxon>Ceetrepovirus</taxon>
        <taxon>Ceetrepovirus C3PO</taxon>
        <taxon>Corynebacterium virus C3PO</taxon>
    </lineage>
</organism>
<evidence type="ECO:0000313" key="7">
    <source>
        <dbReference type="Proteomes" id="UP000241822"/>
    </source>
</evidence>
<dbReference type="InterPro" id="IPR051620">
    <property type="entry name" value="ORF904-like_C"/>
</dbReference>
<dbReference type="NCBIfam" id="TIGR01613">
    <property type="entry name" value="primase_Cterm"/>
    <property type="match status" value="1"/>
</dbReference>
<dbReference type="Proteomes" id="UP000241822">
    <property type="component" value="Segment"/>
</dbReference>
<dbReference type="EMBL" id="MG198776">
    <property type="protein sequence ID" value="ATW58517.1"/>
    <property type="molecule type" value="Genomic_DNA"/>
</dbReference>
<dbReference type="PROSITE" id="PS51206">
    <property type="entry name" value="SF3_HELICASE_1"/>
    <property type="match status" value="1"/>
</dbReference>
<sequence length="847" mass="95584">MFGYVNDYLRNGWEVPFPLPEGAKYPPVSGVTGRIPRVKRAEVENLWKGRPEESNVGLRMQVSKGREVIGIDVDHYGSKQGMTFLNELMAELGDLNLDEIPRSTRRGVRSQAAQYFFLVPKGREWNAKVCADVDVVQFTHRYSAVWPSVVDGEQYKWYIGGEEVGIPNVNDLPVLPEKWVNHLTRDKSGRRGTGERKAIGGYREALNWLRDNISGWDVEADSDDPNVLMSPSMRDASTSEAFVQSLSTNAHDTMISAIHSVVMLGTEGHHGLKAAIHHIRSRFMTEVLDERGPNWRNEDIAKDEFERAVISEVEKIAGEVERGEVRIINASADMAIPNFSELLVPAEAEKRPLGVDWNEYGNHDQGHALMFKDYWDRDVLVTNDNGSQEFAAWVTKTGRYSFRSLNQMFRFIEYSVCSPLDYEASKLEERAAGLSEREAQEQIGADDTSSEELESMAANLRKRANELRNTRPARAMLAQLHSVDEVSCSLDDFDSVPMLLGSKNAQTLDLNALLHDGVPPVRDSRRSDMLTMSTAVSVQEGARHQAWDDFLDKFLPDPEIRRFAQKVFGYSLVDHNPSKLLVFLWGSSNTGKTTILEAMAAALGDYAAPMNAQRLFGFQGSGPNPELVSVMNKRMLILSEVGDGHRLSSNAIKQATGNDLQQARKNHSNHIVNSVPRFTPYVSTNNPPNIDRGDEALKNRILVIPFKNPHPAQRIDPKNDLKQNKEISSAILWWIIEGCRMYLEEGLERETWPKEVREVSEEFVSGTSAIQSFITERLERDEKGREKLDDLFKAWKSWCMSESMEQRDIGTKDGFRKLLQSNGFKYVRNTSVGGERNVSAFRGLKIK</sequence>
<dbReference type="GO" id="GO:0016787">
    <property type="term" value="F:hydrolase activity"/>
    <property type="evidence" value="ECO:0007669"/>
    <property type="project" value="UniProtKB-KW"/>
</dbReference>